<dbReference type="EMBL" id="SJPY01000004">
    <property type="protein sequence ID" value="TWU41365.1"/>
    <property type="molecule type" value="Genomic_DNA"/>
</dbReference>
<evidence type="ECO:0000256" key="9">
    <source>
        <dbReference type="SAM" id="Phobius"/>
    </source>
</evidence>
<feature type="transmembrane region" description="Helical" evidence="9">
    <location>
        <begin position="12"/>
        <end position="34"/>
    </location>
</feature>
<dbReference type="EC" id="2.7.13.3" evidence="2"/>
<evidence type="ECO:0000256" key="6">
    <source>
        <dbReference type="ARBA" id="ARBA00022777"/>
    </source>
</evidence>
<dbReference type="AlphaFoldDB" id="A0A5C6DY57"/>
<dbReference type="Pfam" id="PF02518">
    <property type="entry name" value="HATPase_c"/>
    <property type="match status" value="1"/>
</dbReference>
<keyword evidence="12" id="KW-1185">Reference proteome</keyword>
<dbReference type="Gene3D" id="1.10.287.130">
    <property type="match status" value="1"/>
</dbReference>
<dbReference type="RefSeq" id="WP_146600199.1">
    <property type="nucleotide sequence ID" value="NZ_SJPY01000004.1"/>
</dbReference>
<dbReference type="PROSITE" id="PS50109">
    <property type="entry name" value="HIS_KIN"/>
    <property type="match status" value="1"/>
</dbReference>
<reference evidence="11 12" key="1">
    <citation type="submission" date="2019-02" db="EMBL/GenBank/DDBJ databases">
        <title>Deep-cultivation of Planctomycetes and their phenomic and genomic characterization uncovers novel biology.</title>
        <authorList>
            <person name="Wiegand S."/>
            <person name="Jogler M."/>
            <person name="Boedeker C."/>
            <person name="Pinto D."/>
            <person name="Vollmers J."/>
            <person name="Rivas-Marin E."/>
            <person name="Kohn T."/>
            <person name="Peeters S.H."/>
            <person name="Heuer A."/>
            <person name="Rast P."/>
            <person name="Oberbeckmann S."/>
            <person name="Bunk B."/>
            <person name="Jeske O."/>
            <person name="Meyerdierks A."/>
            <person name="Storesund J.E."/>
            <person name="Kallscheuer N."/>
            <person name="Luecker S."/>
            <person name="Lage O.M."/>
            <person name="Pohl T."/>
            <person name="Merkel B.J."/>
            <person name="Hornburger P."/>
            <person name="Mueller R.-W."/>
            <person name="Bruemmer F."/>
            <person name="Labrenz M."/>
            <person name="Spormann A.M."/>
            <person name="Op Den Camp H."/>
            <person name="Overmann J."/>
            <person name="Amann R."/>
            <person name="Jetten M.S.M."/>
            <person name="Mascher T."/>
            <person name="Medema M.H."/>
            <person name="Devos D.P."/>
            <person name="Kaster A.-K."/>
            <person name="Ovreas L."/>
            <person name="Rohde M."/>
            <person name="Galperin M.Y."/>
            <person name="Jogler C."/>
        </authorList>
    </citation>
    <scope>NUCLEOTIDE SEQUENCE [LARGE SCALE GENOMIC DNA]</scope>
    <source>
        <strain evidence="11 12">Q31b</strain>
    </source>
</reference>
<evidence type="ECO:0000256" key="4">
    <source>
        <dbReference type="ARBA" id="ARBA00022679"/>
    </source>
</evidence>
<keyword evidence="9" id="KW-0812">Transmembrane</keyword>
<evidence type="ECO:0000313" key="11">
    <source>
        <dbReference type="EMBL" id="TWU41365.1"/>
    </source>
</evidence>
<feature type="domain" description="Histidine kinase" evidence="10">
    <location>
        <begin position="234"/>
        <end position="454"/>
    </location>
</feature>
<protein>
    <recommendedName>
        <fullName evidence="2">histidine kinase</fullName>
        <ecNumber evidence="2">2.7.13.3</ecNumber>
    </recommendedName>
</protein>
<keyword evidence="7" id="KW-0067">ATP-binding</keyword>
<feature type="transmembrane region" description="Helical" evidence="9">
    <location>
        <begin position="97"/>
        <end position="116"/>
    </location>
</feature>
<feature type="transmembrane region" description="Helical" evidence="9">
    <location>
        <begin position="143"/>
        <end position="162"/>
    </location>
</feature>
<evidence type="ECO:0000256" key="3">
    <source>
        <dbReference type="ARBA" id="ARBA00022553"/>
    </source>
</evidence>
<keyword evidence="8" id="KW-0902">Two-component regulatory system</keyword>
<dbReference type="InterPro" id="IPR036890">
    <property type="entry name" value="HATPase_C_sf"/>
</dbReference>
<evidence type="ECO:0000256" key="2">
    <source>
        <dbReference type="ARBA" id="ARBA00012438"/>
    </source>
</evidence>
<evidence type="ECO:0000256" key="5">
    <source>
        <dbReference type="ARBA" id="ARBA00022741"/>
    </source>
</evidence>
<evidence type="ECO:0000313" key="12">
    <source>
        <dbReference type="Proteomes" id="UP000315471"/>
    </source>
</evidence>
<evidence type="ECO:0000256" key="7">
    <source>
        <dbReference type="ARBA" id="ARBA00022840"/>
    </source>
</evidence>
<dbReference type="InterPro" id="IPR003594">
    <property type="entry name" value="HATPase_dom"/>
</dbReference>
<dbReference type="SUPFAM" id="SSF55874">
    <property type="entry name" value="ATPase domain of HSP90 chaperone/DNA topoisomerase II/histidine kinase"/>
    <property type="match status" value="1"/>
</dbReference>
<name>A0A5C6DY57_9BACT</name>
<dbReference type="SMART" id="SM00387">
    <property type="entry name" value="HATPase_c"/>
    <property type="match status" value="1"/>
</dbReference>
<feature type="transmembrane region" description="Helical" evidence="9">
    <location>
        <begin position="182"/>
        <end position="199"/>
    </location>
</feature>
<dbReference type="PANTHER" id="PTHR43065:SF10">
    <property type="entry name" value="PEROXIDE STRESS-ACTIVATED HISTIDINE KINASE MAK3"/>
    <property type="match status" value="1"/>
</dbReference>
<gene>
    <name evidence="11" type="primary">regB</name>
    <name evidence="11" type="ORF">Q31b_28090</name>
</gene>
<dbReference type="Gene3D" id="3.30.565.10">
    <property type="entry name" value="Histidine kinase-like ATPase, C-terminal domain"/>
    <property type="match status" value="1"/>
</dbReference>
<accession>A0A5C6DY57</accession>
<comment type="catalytic activity">
    <reaction evidence="1">
        <text>ATP + protein L-histidine = ADP + protein N-phospho-L-histidine.</text>
        <dbReference type="EC" id="2.7.13.3"/>
    </reaction>
</comment>
<organism evidence="11 12">
    <name type="scientific">Novipirellula aureliae</name>
    <dbReference type="NCBI Taxonomy" id="2527966"/>
    <lineage>
        <taxon>Bacteria</taxon>
        <taxon>Pseudomonadati</taxon>
        <taxon>Planctomycetota</taxon>
        <taxon>Planctomycetia</taxon>
        <taxon>Pirellulales</taxon>
        <taxon>Pirellulaceae</taxon>
        <taxon>Novipirellula</taxon>
    </lineage>
</organism>
<keyword evidence="5" id="KW-0547">Nucleotide-binding</keyword>
<keyword evidence="4 11" id="KW-0808">Transferase</keyword>
<dbReference type="GO" id="GO:0005524">
    <property type="term" value="F:ATP binding"/>
    <property type="evidence" value="ECO:0007669"/>
    <property type="project" value="UniProtKB-KW"/>
</dbReference>
<feature type="transmembrane region" description="Helical" evidence="9">
    <location>
        <begin position="40"/>
        <end position="61"/>
    </location>
</feature>
<keyword evidence="9" id="KW-0472">Membrane</keyword>
<dbReference type="Proteomes" id="UP000315471">
    <property type="component" value="Unassembled WGS sequence"/>
</dbReference>
<dbReference type="GO" id="GO:0004673">
    <property type="term" value="F:protein histidine kinase activity"/>
    <property type="evidence" value="ECO:0007669"/>
    <property type="project" value="UniProtKB-EC"/>
</dbReference>
<proteinExistence type="predicted"/>
<dbReference type="OrthoDB" id="9785252at2"/>
<evidence type="ECO:0000259" key="10">
    <source>
        <dbReference type="PROSITE" id="PS50109"/>
    </source>
</evidence>
<keyword evidence="9" id="KW-1133">Transmembrane helix</keyword>
<dbReference type="PANTHER" id="PTHR43065">
    <property type="entry name" value="SENSOR HISTIDINE KINASE"/>
    <property type="match status" value="1"/>
</dbReference>
<keyword evidence="6 11" id="KW-0418">Kinase</keyword>
<evidence type="ECO:0000256" key="8">
    <source>
        <dbReference type="ARBA" id="ARBA00023012"/>
    </source>
</evidence>
<dbReference type="InterPro" id="IPR005467">
    <property type="entry name" value="His_kinase_dom"/>
</dbReference>
<evidence type="ECO:0000256" key="1">
    <source>
        <dbReference type="ARBA" id="ARBA00000085"/>
    </source>
</evidence>
<sequence length="463" mass="51057">MSPARLGSSTWLLHLRWMAVAGQIITIFIANLLVDLGDVFVPLILLVGFTAITNVIYLVWLRYQHAGPLQRQLEQSEVSGRFHAADWEGEPSLLQSVALAIMLLDLLTLTIMLYFSGGADNPFTFFYFVNLAVGGVMIRPKSVWLMPVFAVAGYMILLRSSIPVEILTIEKPNVNFDFRASSLLFAFSACAAVVTYYVTQTAGELQRREEELRRAQADRATSYRLEGLTTLAAGAAHELATPLSTIDVIVREMSRHLEGVEKPQSVNTDLQLIDGQLEMCKQILARMRSAAGDSMAQQWDQTNVGELIDTTLEGIRDPHRVDIDDEDLGPIEDQTLWVPREAIAQAFRNLIHNGLDASPADGRVQLDAKIITVKRSGQEEAFLELTVQDSGQGMSEEVLERAGDPFFTTKEPGRGIGLGLFLTRNVISQLGGELVFESTVGHGTKAIVRLPMAQPDHRKPNAG</sequence>
<comment type="caution">
    <text evidence="11">The sequence shown here is derived from an EMBL/GenBank/DDBJ whole genome shotgun (WGS) entry which is preliminary data.</text>
</comment>
<keyword evidence="3" id="KW-0597">Phosphoprotein</keyword>
<dbReference type="PRINTS" id="PR00344">
    <property type="entry name" value="BCTRLSENSOR"/>
</dbReference>
<dbReference type="GO" id="GO:0000160">
    <property type="term" value="P:phosphorelay signal transduction system"/>
    <property type="evidence" value="ECO:0007669"/>
    <property type="project" value="UniProtKB-KW"/>
</dbReference>
<dbReference type="InterPro" id="IPR004358">
    <property type="entry name" value="Sig_transdc_His_kin-like_C"/>
</dbReference>